<evidence type="ECO:0000313" key="16">
    <source>
        <dbReference type="Proteomes" id="UP000285301"/>
    </source>
</evidence>
<comment type="subcellular location">
    <subcellularLocation>
        <location evidence="1">Nucleus</location>
        <location evidence="1">Nucleolus</location>
    </subcellularLocation>
</comment>
<feature type="compositionally biased region" description="Basic residues" evidence="11">
    <location>
        <begin position="10"/>
        <end position="25"/>
    </location>
</feature>
<evidence type="ECO:0000256" key="9">
    <source>
        <dbReference type="ARBA" id="ARBA00049117"/>
    </source>
</evidence>
<feature type="domain" description="Bms1-type G" evidence="12">
    <location>
        <begin position="77"/>
        <end position="241"/>
    </location>
</feature>
<dbReference type="InterPro" id="IPR027417">
    <property type="entry name" value="P-loop_NTPase"/>
</dbReference>
<evidence type="ECO:0000256" key="10">
    <source>
        <dbReference type="ARBA" id="ARBA00061391"/>
    </source>
</evidence>
<dbReference type="InterPro" id="IPR037875">
    <property type="entry name" value="Bms1_N"/>
</dbReference>
<accession>A0A3S3Q2L8</accession>
<keyword evidence="5" id="KW-0378">Hydrolase</keyword>
<dbReference type="InterPro" id="IPR039761">
    <property type="entry name" value="Bms1/Tsr1"/>
</dbReference>
<evidence type="ECO:0000256" key="2">
    <source>
        <dbReference type="ARBA" id="ARBA00022517"/>
    </source>
</evidence>
<evidence type="ECO:0000256" key="5">
    <source>
        <dbReference type="ARBA" id="ARBA00022801"/>
    </source>
</evidence>
<dbReference type="OrthoDB" id="10260897at2759"/>
<comment type="catalytic activity">
    <reaction evidence="9">
        <text>GTP + H2O = GDP + phosphate + H(+)</text>
        <dbReference type="Rhea" id="RHEA:19669"/>
        <dbReference type="ChEBI" id="CHEBI:15377"/>
        <dbReference type="ChEBI" id="CHEBI:15378"/>
        <dbReference type="ChEBI" id="CHEBI:37565"/>
        <dbReference type="ChEBI" id="CHEBI:43474"/>
        <dbReference type="ChEBI" id="CHEBI:58189"/>
    </reaction>
    <physiologicalReaction direction="left-to-right" evidence="9">
        <dbReference type="Rhea" id="RHEA:19670"/>
    </physiologicalReaction>
</comment>
<dbReference type="Proteomes" id="UP000285301">
    <property type="component" value="Unassembled WGS sequence"/>
</dbReference>
<dbReference type="EMBL" id="NCKU01001213">
    <property type="protein sequence ID" value="RWS12757.1"/>
    <property type="molecule type" value="Genomic_DNA"/>
</dbReference>
<dbReference type="EMBL" id="NCKU01001206">
    <property type="protein sequence ID" value="RWS12789.1"/>
    <property type="molecule type" value="Genomic_DNA"/>
</dbReference>
<feature type="compositionally biased region" description="Basic and acidic residues" evidence="11">
    <location>
        <begin position="634"/>
        <end position="651"/>
    </location>
</feature>
<evidence type="ECO:0000259" key="12">
    <source>
        <dbReference type="PROSITE" id="PS51714"/>
    </source>
</evidence>
<dbReference type="InterPro" id="IPR030387">
    <property type="entry name" value="G_Bms1/Tsr1_dom"/>
</dbReference>
<dbReference type="EMBL" id="NCKU01000168">
    <property type="protein sequence ID" value="RWS16788.1"/>
    <property type="molecule type" value="Genomic_DNA"/>
</dbReference>
<keyword evidence="3" id="KW-0597">Phosphoprotein</keyword>
<dbReference type="InterPro" id="IPR000795">
    <property type="entry name" value="T_Tr_GTP-bd_dom"/>
</dbReference>
<comment type="similarity">
    <text evidence="10">Belongs to the TRAFAC class translation factor GTPase superfamily. Bms1-like GTPase family. BMS1 subfamily.</text>
</comment>
<dbReference type="InterPro" id="IPR012948">
    <property type="entry name" value="AARP2CN"/>
</dbReference>
<evidence type="ECO:0000256" key="3">
    <source>
        <dbReference type="ARBA" id="ARBA00022553"/>
    </source>
</evidence>
<feature type="region of interest" description="Disordered" evidence="11">
    <location>
        <begin position="1"/>
        <end position="40"/>
    </location>
</feature>
<protein>
    <submittedName>
        <fullName evidence="13">Ribosome biogenesis protein bms1-like protein</fullName>
    </submittedName>
</protein>
<feature type="compositionally biased region" description="Basic and acidic residues" evidence="11">
    <location>
        <begin position="26"/>
        <end position="36"/>
    </location>
</feature>
<dbReference type="GO" id="GO:0030686">
    <property type="term" value="C:90S preribosome"/>
    <property type="evidence" value="ECO:0007669"/>
    <property type="project" value="TreeGrafter"/>
</dbReference>
<feature type="compositionally biased region" description="Basic and acidic residues" evidence="11">
    <location>
        <begin position="1073"/>
        <end position="1086"/>
    </location>
</feature>
<dbReference type="GO" id="GO:0034511">
    <property type="term" value="F:U3 snoRNA binding"/>
    <property type="evidence" value="ECO:0007669"/>
    <property type="project" value="TreeGrafter"/>
</dbReference>
<keyword evidence="2" id="KW-0690">Ribosome biogenesis</keyword>
<dbReference type="AlphaFoldDB" id="A0A3S3Q2L8"/>
<dbReference type="PANTHER" id="PTHR12858">
    <property type="entry name" value="RIBOSOME BIOGENESIS PROTEIN"/>
    <property type="match status" value="1"/>
</dbReference>
<comment type="caution">
    <text evidence="13">The sequence shown here is derived from an EMBL/GenBank/DDBJ whole genome shotgun (WGS) entry which is preliminary data.</text>
</comment>
<name>A0A3S3Q2L8_9ACAR</name>
<dbReference type="GO" id="GO:0000479">
    <property type="term" value="P:endonucleolytic cleavage of tricistronic rRNA transcript (SSU-rRNA, 5.8S rRNA, LSU-rRNA)"/>
    <property type="evidence" value="ECO:0007669"/>
    <property type="project" value="TreeGrafter"/>
</dbReference>
<evidence type="ECO:0000256" key="7">
    <source>
        <dbReference type="ARBA" id="ARBA00023134"/>
    </source>
</evidence>
<dbReference type="Pfam" id="PF04950">
    <property type="entry name" value="RIBIOP_C"/>
    <property type="match status" value="1"/>
</dbReference>
<dbReference type="GO" id="GO:0005525">
    <property type="term" value="F:GTP binding"/>
    <property type="evidence" value="ECO:0007669"/>
    <property type="project" value="UniProtKB-KW"/>
</dbReference>
<keyword evidence="8" id="KW-0539">Nucleus</keyword>
<reference evidence="13 16" key="1">
    <citation type="journal article" date="2018" name="Gigascience">
        <title>Genomes of trombidid mites reveal novel predicted allergens and laterally-transferred genes associated with secondary metabolism.</title>
        <authorList>
            <person name="Dong X."/>
            <person name="Chaisiri K."/>
            <person name="Xia D."/>
            <person name="Armstrong S.D."/>
            <person name="Fang Y."/>
            <person name="Donnelly M.J."/>
            <person name="Kadowaki T."/>
            <person name="McGarry J.W."/>
            <person name="Darby A.C."/>
            <person name="Makepeace B.L."/>
        </authorList>
    </citation>
    <scope>NUCLEOTIDE SEQUENCE [LARGE SCALE GENOMIC DNA]</scope>
    <source>
        <strain evidence="13">UoL-WK</strain>
    </source>
</reference>
<sequence>MDEHVEHKAHNVRKSGRKAEKKKKKTVSDEKSDEHRNRKAFAIKSVKKAEKRFRHKQEVLEKKKHIPLVDRTPLEPPPYVVAVVGPPKVGKTTLIRSLIKHFTRENLNNIRGPVTVVSGKKRRLTFIEVNSDINNMIDASKVCDLCLLLVDAKFGFEMETFEFLNICQAHGFPRVMGVLTHLDVFKSKEKLKKAKKTLKHRFWTEIYQGAKLFYLSALIRGEYLKNDVKNLARFISVMKFRPLQWRTTHSYVLVDRVEDLTNKEEIRLNPKCDRTVTFYGYSRGSFFKPQQNVHIPGCGDFSINDISFLPDPCPLPDKEKREKRRSLNQKEKLIYAPFSGVGGVLYDKDAVYIDLGGSHSHQQNSGDHSTNNPLLSSIMESNKTINESIEQSRLKFFSSSQAISDEESDENETQDSDEEEFENEEEDSEDGGEDEEEIEDESEQSDNEENYGEIEYNSDMDKEEPSRRRKRVRFESESAEEDENIAYDDSDNEMQWKDNITEKASVAFYKRQASTKNIQKLVYEDISSLKDEDTGSEETEFLSDGLLKVVKRQSTFSSEMKHTLDSIECTKISFECQDWDDEKVFETIADCFVTGKWEESENARSLLREDEITDDFEDLEVDKENEDEEEEENEVFKNEDEGDIEESKEAERLEKKRKLKEAFDTQYDEGEEKKDNDDAFYDQLKTELDKQAQLNKSEFEGLDDSIRVQYEGFRAGMYVRIEIKDVPCEFVEYFDPCYPVIIGGLLHGESDVGYVQVRIKKHRWYSRILKTRDPLILSLGWRRFQTLPLYSIQDHNGRNRLLKYTPQHLHCHATFWGPITPQGTGFIAVQTVSETTPDFRIAATGVVLNLDKSSTIVKKLKLVGSALKIYKKTAFIKGMFNSALEVTKFEGASIRTVSGIRGQIKKAIRAPAGAFRATFEDKILLSDIIFLRTWFTVEVPKFYTIVTTLLLSLDERSKWQGMKTTGQLRYETGQKAVTNPDSIYTMPKRKTHNYKPLVIPNGLQKELPYRAKPKYTPRNENKVERVAVIREPEEEKVHTIMEMVKAANREKKRKDRQAMKERIMRHKQQMQQIEERKKTREKEVKKQMLKLMSKSKKKTH</sequence>
<reference evidence="13" key="2">
    <citation type="submission" date="2018-11" db="EMBL/GenBank/DDBJ databases">
        <title>Trombidioid mite genomics.</title>
        <authorList>
            <person name="Dong X."/>
        </authorList>
    </citation>
    <scope>NUCLEOTIDE SEQUENCE</scope>
    <source>
        <strain evidence="13">UoL-WK</strain>
    </source>
</reference>
<dbReference type="GO" id="GO:0000462">
    <property type="term" value="P:maturation of SSU-rRNA from tricistronic rRNA transcript (SSU-rRNA, 5.8S rRNA, LSU-rRNA)"/>
    <property type="evidence" value="ECO:0007669"/>
    <property type="project" value="TreeGrafter"/>
</dbReference>
<dbReference type="Pfam" id="PF08142">
    <property type="entry name" value="AARP2CN"/>
    <property type="match status" value="1"/>
</dbReference>
<organism evidence="13 16">
    <name type="scientific">Dinothrombium tinctorium</name>
    <dbReference type="NCBI Taxonomy" id="1965070"/>
    <lineage>
        <taxon>Eukaryota</taxon>
        <taxon>Metazoa</taxon>
        <taxon>Ecdysozoa</taxon>
        <taxon>Arthropoda</taxon>
        <taxon>Chelicerata</taxon>
        <taxon>Arachnida</taxon>
        <taxon>Acari</taxon>
        <taxon>Acariformes</taxon>
        <taxon>Trombidiformes</taxon>
        <taxon>Prostigmata</taxon>
        <taxon>Anystina</taxon>
        <taxon>Parasitengona</taxon>
        <taxon>Trombidioidea</taxon>
        <taxon>Trombidiidae</taxon>
        <taxon>Dinothrombium</taxon>
    </lineage>
</organism>
<dbReference type="SMART" id="SM01362">
    <property type="entry name" value="DUF663"/>
    <property type="match status" value="1"/>
</dbReference>
<feature type="compositionally biased region" description="Acidic residues" evidence="11">
    <location>
        <begin position="404"/>
        <end position="458"/>
    </location>
</feature>
<proteinExistence type="inferred from homology"/>
<evidence type="ECO:0000256" key="4">
    <source>
        <dbReference type="ARBA" id="ARBA00022741"/>
    </source>
</evidence>
<evidence type="ECO:0000256" key="8">
    <source>
        <dbReference type="ARBA" id="ARBA00023242"/>
    </source>
</evidence>
<dbReference type="InterPro" id="IPR007034">
    <property type="entry name" value="BMS1_TSR1_C"/>
</dbReference>
<keyword evidence="6" id="KW-0067">ATP-binding</keyword>
<feature type="region of interest" description="Disordered" evidence="11">
    <location>
        <begin position="399"/>
        <end position="491"/>
    </location>
</feature>
<dbReference type="PROSITE" id="PS51714">
    <property type="entry name" value="G_BMS1"/>
    <property type="match status" value="1"/>
</dbReference>
<evidence type="ECO:0000256" key="6">
    <source>
        <dbReference type="ARBA" id="ARBA00022840"/>
    </source>
</evidence>
<dbReference type="Gene3D" id="3.40.50.300">
    <property type="entry name" value="P-loop containing nucleotide triphosphate hydrolases"/>
    <property type="match status" value="1"/>
</dbReference>
<dbReference type="SUPFAM" id="SSF52540">
    <property type="entry name" value="P-loop containing nucleoside triphosphate hydrolases"/>
    <property type="match status" value="1"/>
</dbReference>
<feature type="region of interest" description="Disordered" evidence="11">
    <location>
        <begin position="606"/>
        <end position="651"/>
    </location>
</feature>
<keyword evidence="16" id="KW-1185">Reference proteome</keyword>
<dbReference type="GO" id="GO:0003924">
    <property type="term" value="F:GTPase activity"/>
    <property type="evidence" value="ECO:0007669"/>
    <property type="project" value="InterPro"/>
</dbReference>
<feature type="compositionally biased region" description="Acidic residues" evidence="11">
    <location>
        <begin position="477"/>
        <end position="491"/>
    </location>
</feature>
<evidence type="ECO:0000256" key="1">
    <source>
        <dbReference type="ARBA" id="ARBA00004604"/>
    </source>
</evidence>
<feature type="compositionally biased region" description="Acidic residues" evidence="11">
    <location>
        <begin position="611"/>
        <end position="633"/>
    </location>
</feature>
<dbReference type="CDD" id="cd01882">
    <property type="entry name" value="BMS1"/>
    <property type="match status" value="1"/>
</dbReference>
<dbReference type="PANTHER" id="PTHR12858:SF2">
    <property type="entry name" value="RIBOSOME BIOGENESIS PROTEIN BMS1 HOMOLOG"/>
    <property type="match status" value="1"/>
</dbReference>
<keyword evidence="7" id="KW-0342">GTP-binding</keyword>
<dbReference type="STRING" id="1965070.A0A3S3Q2L8"/>
<dbReference type="SMART" id="SM00785">
    <property type="entry name" value="AARP2CN"/>
    <property type="match status" value="1"/>
</dbReference>
<dbReference type="GO" id="GO:0005524">
    <property type="term" value="F:ATP binding"/>
    <property type="evidence" value="ECO:0007669"/>
    <property type="project" value="UniProtKB-KW"/>
</dbReference>
<keyword evidence="4" id="KW-0547">Nucleotide-binding</keyword>
<evidence type="ECO:0000313" key="14">
    <source>
        <dbReference type="EMBL" id="RWS12789.1"/>
    </source>
</evidence>
<gene>
    <name evidence="15" type="ORF">B4U79_12889</name>
    <name evidence="14" type="ORF">B4U79_13532</name>
    <name evidence="13" type="ORF">B4U79_14400</name>
</gene>
<evidence type="ECO:0000256" key="11">
    <source>
        <dbReference type="SAM" id="MobiDB-lite"/>
    </source>
</evidence>
<evidence type="ECO:0000313" key="15">
    <source>
        <dbReference type="EMBL" id="RWS16788.1"/>
    </source>
</evidence>
<dbReference type="FunFam" id="3.40.50.300:FF:000105">
    <property type="entry name" value="BMS1 ribosome biogenesis factor"/>
    <property type="match status" value="1"/>
</dbReference>
<dbReference type="GO" id="GO:0005654">
    <property type="term" value="C:nucleoplasm"/>
    <property type="evidence" value="ECO:0007669"/>
    <property type="project" value="UniProtKB-ARBA"/>
</dbReference>
<evidence type="ECO:0000313" key="13">
    <source>
        <dbReference type="EMBL" id="RWS12757.1"/>
    </source>
</evidence>
<dbReference type="Pfam" id="PF00009">
    <property type="entry name" value="GTP_EFTU"/>
    <property type="match status" value="1"/>
</dbReference>
<dbReference type="GO" id="GO:0032040">
    <property type="term" value="C:small-subunit processome"/>
    <property type="evidence" value="ECO:0007669"/>
    <property type="project" value="UniProtKB-ARBA"/>
</dbReference>
<feature type="region of interest" description="Disordered" evidence="11">
    <location>
        <begin position="1050"/>
        <end position="1100"/>
    </location>
</feature>